<evidence type="ECO:0000313" key="6">
    <source>
        <dbReference type="EMBL" id="GAA0721673.1"/>
    </source>
</evidence>
<feature type="domain" description="HTH lysR-type" evidence="5">
    <location>
        <begin position="1"/>
        <end position="56"/>
    </location>
</feature>
<dbReference type="Gene3D" id="3.40.190.290">
    <property type="match status" value="1"/>
</dbReference>
<evidence type="ECO:0000256" key="4">
    <source>
        <dbReference type="ARBA" id="ARBA00023163"/>
    </source>
</evidence>
<dbReference type="InterPro" id="IPR000847">
    <property type="entry name" value="LysR_HTH_N"/>
</dbReference>
<evidence type="ECO:0000313" key="7">
    <source>
        <dbReference type="Proteomes" id="UP001500339"/>
    </source>
</evidence>
<accession>A0ABN1IV38</accession>
<evidence type="ECO:0000259" key="5">
    <source>
        <dbReference type="PROSITE" id="PS50931"/>
    </source>
</evidence>
<evidence type="ECO:0000256" key="2">
    <source>
        <dbReference type="ARBA" id="ARBA00023015"/>
    </source>
</evidence>
<gene>
    <name evidence="6" type="ORF">GCM10008905_12330</name>
</gene>
<keyword evidence="3" id="KW-0238">DNA-binding</keyword>
<dbReference type="PANTHER" id="PTHR30126">
    <property type="entry name" value="HTH-TYPE TRANSCRIPTIONAL REGULATOR"/>
    <property type="match status" value="1"/>
</dbReference>
<dbReference type="EMBL" id="BAAACF010000001">
    <property type="protein sequence ID" value="GAA0721673.1"/>
    <property type="molecule type" value="Genomic_DNA"/>
</dbReference>
<dbReference type="InterPro" id="IPR005119">
    <property type="entry name" value="LysR_subst-bd"/>
</dbReference>
<dbReference type="SUPFAM" id="SSF46785">
    <property type="entry name" value="Winged helix' DNA-binding domain"/>
    <property type="match status" value="1"/>
</dbReference>
<organism evidence="6 7">
    <name type="scientific">Clostridium malenominatum</name>
    <dbReference type="NCBI Taxonomy" id="1539"/>
    <lineage>
        <taxon>Bacteria</taxon>
        <taxon>Bacillati</taxon>
        <taxon>Bacillota</taxon>
        <taxon>Clostridia</taxon>
        <taxon>Eubacteriales</taxon>
        <taxon>Clostridiaceae</taxon>
        <taxon>Clostridium</taxon>
    </lineage>
</organism>
<evidence type="ECO:0000256" key="1">
    <source>
        <dbReference type="ARBA" id="ARBA00009437"/>
    </source>
</evidence>
<name>A0ABN1IV38_9CLOT</name>
<dbReference type="Pfam" id="PF00126">
    <property type="entry name" value="HTH_1"/>
    <property type="match status" value="1"/>
</dbReference>
<keyword evidence="7" id="KW-1185">Reference proteome</keyword>
<dbReference type="SUPFAM" id="SSF53850">
    <property type="entry name" value="Periplasmic binding protein-like II"/>
    <property type="match status" value="1"/>
</dbReference>
<proteinExistence type="inferred from homology"/>
<dbReference type="PROSITE" id="PS50931">
    <property type="entry name" value="HTH_LYSR"/>
    <property type="match status" value="1"/>
</dbReference>
<keyword evidence="4" id="KW-0804">Transcription</keyword>
<dbReference type="PANTHER" id="PTHR30126:SF39">
    <property type="entry name" value="HTH-TYPE TRANSCRIPTIONAL REGULATOR CYSL"/>
    <property type="match status" value="1"/>
</dbReference>
<dbReference type="Pfam" id="PF03466">
    <property type="entry name" value="LysR_substrate"/>
    <property type="match status" value="1"/>
</dbReference>
<comment type="caution">
    <text evidence="6">The sequence shown here is derived from an EMBL/GenBank/DDBJ whole genome shotgun (WGS) entry which is preliminary data.</text>
</comment>
<dbReference type="InterPro" id="IPR036390">
    <property type="entry name" value="WH_DNA-bd_sf"/>
</dbReference>
<reference evidence="6 7" key="1">
    <citation type="journal article" date="2019" name="Int. J. Syst. Evol. Microbiol.">
        <title>The Global Catalogue of Microorganisms (GCM) 10K type strain sequencing project: providing services to taxonomists for standard genome sequencing and annotation.</title>
        <authorList>
            <consortium name="The Broad Institute Genomics Platform"/>
            <consortium name="The Broad Institute Genome Sequencing Center for Infectious Disease"/>
            <person name="Wu L."/>
            <person name="Ma J."/>
        </authorList>
    </citation>
    <scope>NUCLEOTIDE SEQUENCE [LARGE SCALE GENOMIC DNA]</scope>
    <source>
        <strain evidence="6 7">JCM 1405</strain>
    </source>
</reference>
<evidence type="ECO:0000256" key="3">
    <source>
        <dbReference type="ARBA" id="ARBA00023125"/>
    </source>
</evidence>
<comment type="similarity">
    <text evidence="1">Belongs to the LysR transcriptional regulatory family.</text>
</comment>
<dbReference type="InterPro" id="IPR036388">
    <property type="entry name" value="WH-like_DNA-bd_sf"/>
</dbReference>
<protein>
    <submittedName>
        <fullName evidence="6">LysR family transcriptional regulator</fullName>
    </submittedName>
</protein>
<sequence>MRHLRIFKTVCEEESITKASEKLFMTQPAVSHAINELECHLGICLFDRISRRLYLNETGKLFLGKTIKLLELYDDLEQNSKELEDNATIKIGSSITIANFILPKAIAKFETVCKNTPTKVIIDNARNIENMILNNEIDLGLIEGVIYKEELIKFPFSSYELTVLCSPEHKFVLEKSVDVNELIKERLLLREEGSAIRDIFDSALLLHNITINPEWISVNSQALIYAVKQNLGISVLPKILVENELSSGELCEVKVNDFELNSVNHIVFHKDKIQTKNYKTLIEIIKSKASDK</sequence>
<dbReference type="Proteomes" id="UP001500339">
    <property type="component" value="Unassembled WGS sequence"/>
</dbReference>
<dbReference type="Gene3D" id="1.10.10.10">
    <property type="entry name" value="Winged helix-like DNA-binding domain superfamily/Winged helix DNA-binding domain"/>
    <property type="match status" value="1"/>
</dbReference>
<dbReference type="PRINTS" id="PR00039">
    <property type="entry name" value="HTHLYSR"/>
</dbReference>
<keyword evidence="2" id="KW-0805">Transcription regulation</keyword>